<dbReference type="KEGG" id="cput:CONPUDRAFT_151498"/>
<accession>A0A5M3MZA5</accession>
<feature type="region of interest" description="Disordered" evidence="1">
    <location>
        <begin position="131"/>
        <end position="150"/>
    </location>
</feature>
<comment type="caution">
    <text evidence="2">The sequence shown here is derived from an EMBL/GenBank/DDBJ whole genome shotgun (WGS) entry which is preliminary data.</text>
</comment>
<dbReference type="Proteomes" id="UP000053558">
    <property type="component" value="Unassembled WGS sequence"/>
</dbReference>
<protein>
    <submittedName>
        <fullName evidence="2">Uncharacterized protein</fullName>
    </submittedName>
</protein>
<feature type="compositionally biased region" description="Basic residues" evidence="1">
    <location>
        <begin position="141"/>
        <end position="150"/>
    </location>
</feature>
<reference evidence="3" key="1">
    <citation type="journal article" date="2012" name="Science">
        <title>The Paleozoic origin of enzymatic lignin decomposition reconstructed from 31 fungal genomes.</title>
        <authorList>
            <person name="Floudas D."/>
            <person name="Binder M."/>
            <person name="Riley R."/>
            <person name="Barry K."/>
            <person name="Blanchette R.A."/>
            <person name="Henrissat B."/>
            <person name="Martinez A.T."/>
            <person name="Otillar R."/>
            <person name="Spatafora J.W."/>
            <person name="Yadav J.S."/>
            <person name="Aerts A."/>
            <person name="Benoit I."/>
            <person name="Boyd A."/>
            <person name="Carlson A."/>
            <person name="Copeland A."/>
            <person name="Coutinho P.M."/>
            <person name="de Vries R.P."/>
            <person name="Ferreira P."/>
            <person name="Findley K."/>
            <person name="Foster B."/>
            <person name="Gaskell J."/>
            <person name="Glotzer D."/>
            <person name="Gorecki P."/>
            <person name="Heitman J."/>
            <person name="Hesse C."/>
            <person name="Hori C."/>
            <person name="Igarashi K."/>
            <person name="Jurgens J.A."/>
            <person name="Kallen N."/>
            <person name="Kersten P."/>
            <person name="Kohler A."/>
            <person name="Kuees U."/>
            <person name="Kumar T.K.A."/>
            <person name="Kuo A."/>
            <person name="LaButti K."/>
            <person name="Larrondo L.F."/>
            <person name="Lindquist E."/>
            <person name="Ling A."/>
            <person name="Lombard V."/>
            <person name="Lucas S."/>
            <person name="Lundell T."/>
            <person name="Martin R."/>
            <person name="McLaughlin D.J."/>
            <person name="Morgenstern I."/>
            <person name="Morin E."/>
            <person name="Murat C."/>
            <person name="Nagy L.G."/>
            <person name="Nolan M."/>
            <person name="Ohm R.A."/>
            <person name="Patyshakuliyeva A."/>
            <person name="Rokas A."/>
            <person name="Ruiz-Duenas F.J."/>
            <person name="Sabat G."/>
            <person name="Salamov A."/>
            <person name="Samejima M."/>
            <person name="Schmutz J."/>
            <person name="Slot J.C."/>
            <person name="St John F."/>
            <person name="Stenlid J."/>
            <person name="Sun H."/>
            <person name="Sun S."/>
            <person name="Syed K."/>
            <person name="Tsang A."/>
            <person name="Wiebenga A."/>
            <person name="Young D."/>
            <person name="Pisabarro A."/>
            <person name="Eastwood D.C."/>
            <person name="Martin F."/>
            <person name="Cullen D."/>
            <person name="Grigoriev I.V."/>
            <person name="Hibbett D.S."/>
        </authorList>
    </citation>
    <scope>NUCLEOTIDE SEQUENCE [LARGE SCALE GENOMIC DNA]</scope>
    <source>
        <strain evidence="3">RWD-64-598 SS2</strain>
    </source>
</reference>
<keyword evidence="3" id="KW-1185">Reference proteome</keyword>
<feature type="region of interest" description="Disordered" evidence="1">
    <location>
        <begin position="1"/>
        <end position="57"/>
    </location>
</feature>
<proteinExistence type="predicted"/>
<gene>
    <name evidence="2" type="ORF">CONPUDRAFT_151498</name>
</gene>
<dbReference type="AlphaFoldDB" id="A0A5M3MZA5"/>
<evidence type="ECO:0000313" key="3">
    <source>
        <dbReference type="Proteomes" id="UP000053558"/>
    </source>
</evidence>
<evidence type="ECO:0000313" key="2">
    <source>
        <dbReference type="EMBL" id="EIW84480.1"/>
    </source>
</evidence>
<organism evidence="2 3">
    <name type="scientific">Coniophora puteana (strain RWD-64-598)</name>
    <name type="common">Brown rot fungus</name>
    <dbReference type="NCBI Taxonomy" id="741705"/>
    <lineage>
        <taxon>Eukaryota</taxon>
        <taxon>Fungi</taxon>
        <taxon>Dikarya</taxon>
        <taxon>Basidiomycota</taxon>
        <taxon>Agaricomycotina</taxon>
        <taxon>Agaricomycetes</taxon>
        <taxon>Agaricomycetidae</taxon>
        <taxon>Boletales</taxon>
        <taxon>Coniophorineae</taxon>
        <taxon>Coniophoraceae</taxon>
        <taxon>Coniophora</taxon>
    </lineage>
</organism>
<dbReference type="RefSeq" id="XP_007766169.1">
    <property type="nucleotide sequence ID" value="XM_007767979.1"/>
</dbReference>
<dbReference type="OrthoDB" id="2690833at2759"/>
<feature type="compositionally biased region" description="Acidic residues" evidence="1">
    <location>
        <begin position="441"/>
        <end position="460"/>
    </location>
</feature>
<evidence type="ECO:0000256" key="1">
    <source>
        <dbReference type="SAM" id="MobiDB-lite"/>
    </source>
</evidence>
<sequence length="590" mass="65366">MNWDSFREQPAATAKAEEIITFSSPPASPRPFSQAPPNNRSSTKCQLIDSDEDEDTDSDVMDIHEDLISSDADHQLDIVSNMDVDQPPMDLDHAIYSTNVEVHSSMLLKKEPEAGARPSKRMKMEEVGPQVIAGDTSGSKEKRKRKNTAPRKKGLLPAYCHDGNKWSRVFIATFLKWLACQISVWGPTNMKILDAIRYIWRAVYNEDLPLEQDTFSGPAFAICKQKANEWRSNFGSTAIAALCTSFVKQGMYGSDDAVQQRTFYSKGLLAQNTFLYEDVVDGKPLHTFRGKLYLVTLATHYSAIRNAVDVPQLRLPSPYTPWGAMTLCCAAGERACRLASIDKLGDISDVLISLARHHEIRGSLNSTVSKAKSLLAGAGGRKQVNVRTGKASTSLLNFSEANYKKSTDMFWKSVKGASALFLLEAFNATAIYAPNARKEDNDEDEDEDSEDEDEHEESDVDDPRAHLDMNWPRLQPKVQISDTPLARGLPPSSSRHCHLAHSVPVVLARSRGCPFSPPLEHQGSLFGEHRSPHTNGNIMSPAPTPSNVGMTPWVKHRSRSRSDSPKVRLSPNPSACKLVEKRPALTCLFC</sequence>
<dbReference type="EMBL" id="JH711575">
    <property type="protein sequence ID" value="EIW84480.1"/>
    <property type="molecule type" value="Genomic_DNA"/>
</dbReference>
<name>A0A5M3MZA5_CONPW</name>
<dbReference type="GeneID" id="19202862"/>
<feature type="compositionally biased region" description="Low complexity" evidence="1">
    <location>
        <begin position="22"/>
        <end position="37"/>
    </location>
</feature>
<feature type="region of interest" description="Disordered" evidence="1">
    <location>
        <begin position="434"/>
        <end position="468"/>
    </location>
</feature>